<feature type="region of interest" description="Disordered" evidence="1">
    <location>
        <begin position="98"/>
        <end position="123"/>
    </location>
</feature>
<feature type="region of interest" description="Disordered" evidence="1">
    <location>
        <begin position="716"/>
        <end position="798"/>
    </location>
</feature>
<reference evidence="2" key="1">
    <citation type="submission" date="2022-11" db="UniProtKB">
        <authorList>
            <consortium name="EnsemblMetazoa"/>
        </authorList>
    </citation>
    <scope>IDENTIFICATION</scope>
</reference>
<feature type="region of interest" description="Disordered" evidence="1">
    <location>
        <begin position="378"/>
        <end position="400"/>
    </location>
</feature>
<dbReference type="OMA" id="RESWEFR"/>
<dbReference type="Gene3D" id="2.60.40.10">
    <property type="entry name" value="Immunoglobulins"/>
    <property type="match status" value="1"/>
</dbReference>
<dbReference type="GeneID" id="110240033"/>
<feature type="compositionally biased region" description="Basic and acidic residues" evidence="1">
    <location>
        <begin position="731"/>
        <end position="754"/>
    </location>
</feature>
<feature type="region of interest" description="Disordered" evidence="1">
    <location>
        <begin position="1"/>
        <end position="58"/>
    </location>
</feature>
<dbReference type="InterPro" id="IPR013783">
    <property type="entry name" value="Ig-like_fold"/>
</dbReference>
<dbReference type="RefSeq" id="XP_020901463.1">
    <property type="nucleotide sequence ID" value="XM_021045804.2"/>
</dbReference>
<dbReference type="AlphaFoldDB" id="A0A913XBJ4"/>
<protein>
    <recommendedName>
        <fullName evidence="4">MYCBP-associated protein</fullName>
    </recommendedName>
</protein>
<name>A0A913XBJ4_EXADI</name>
<feature type="compositionally biased region" description="Polar residues" evidence="1">
    <location>
        <begin position="768"/>
        <end position="780"/>
    </location>
</feature>
<evidence type="ECO:0000313" key="2">
    <source>
        <dbReference type="EnsemblMetazoa" id="XP_020901463.1"/>
    </source>
</evidence>
<dbReference type="PANTHER" id="PTHR48421">
    <property type="entry name" value="MYCBP-ASSOCIATED PROTEIN"/>
    <property type="match status" value="1"/>
</dbReference>
<dbReference type="Proteomes" id="UP000887567">
    <property type="component" value="Unplaced"/>
</dbReference>
<feature type="compositionally biased region" description="Basic and acidic residues" evidence="1">
    <location>
        <begin position="100"/>
        <end position="109"/>
    </location>
</feature>
<dbReference type="Pfam" id="PF14646">
    <property type="entry name" value="MYCBPAP"/>
    <property type="match status" value="1"/>
</dbReference>
<accession>A0A913XBJ4</accession>
<evidence type="ECO:0000313" key="3">
    <source>
        <dbReference type="Proteomes" id="UP000887567"/>
    </source>
</evidence>
<evidence type="ECO:0008006" key="4">
    <source>
        <dbReference type="Google" id="ProtNLM"/>
    </source>
</evidence>
<keyword evidence="3" id="KW-1185">Reference proteome</keyword>
<feature type="compositionally biased region" description="Basic and acidic residues" evidence="1">
    <location>
        <begin position="10"/>
        <end position="21"/>
    </location>
</feature>
<dbReference type="EnsemblMetazoa" id="XM_021045804.2">
    <property type="protein sequence ID" value="XP_020901463.1"/>
    <property type="gene ID" value="LOC110240033"/>
</dbReference>
<proteinExistence type="predicted"/>
<sequence>MSNKLSSKPSKRDRPKSTDKSKGKKQNAGTPEKVGSPVPSTMAVIQPDENSTCSGKVISGGDIESLAINQEELKKVRAPRKPDIPKPSTRIMVRKTRVKTPPDDTDHGGKRVTVARPAPPDAPLVVTPLTGSTGPSFDSEGQVLSHTILGSWDDFYQEAINRGDIENLPPFSGSFVHAKEIRPHTKPEKKTKVTYPVHVYQTKVDESKALLNYQKQMMNRKQQQKHLSDSLQVTTDMLIMNQSDDYRTIQEQRHVIDRAIPSLDYGKGYRVGSEFWKQVQQVGNDETGIMSTLTQTEQGYPPPIEHIGKPIYVKNEMGIEWSNTRCKSAVHYPWHESRFLQERTEQLAHVMNEIDPHQPYIDNLEVIGTNKPVIASKHSMSTVPEEEEPESQLQEQGDPLRSYSDVLPRPILGPSLTIDGQTAQWTGATNNGLGRVGVSCRVLFEAHTNERCVSLLNICNDGTTAIYYSWKMIPKANKLGTRLAGSVQRFYFDTNSGVILPGDTMRFPFIFKSCNPGIFSETWELLTQPVLCGGAALRISLRGTAVEEDVYANVRKEIEEDLAHRQAVEAAYRILEEILDGVRTPERARSPVDAYITEEEIFSRKNEGLYFHDEVINELKVLYSELEPDEEWDLSLSQLQQRIMVVEEDEQREELLQKLNLSMVTMSFPPMNPVKQAMYNATYQLLSEMVDNMVNQSGMIRSVLGLPERDMVENVVQEEDKKGKKTTTEPVKPDSKKSDRKDKKGGKADHERPVSTRSKLSAKKAGRGTTTPTSQPAKSTSDAERPVTPASIEEPGIEQVDPVLEVKYKEKLFAQAYSLVLDTFSKLDVILDDIRAHDVTNSMEFQRS</sequence>
<dbReference type="KEGG" id="epa:110240033"/>
<dbReference type="InterPro" id="IPR032707">
    <property type="entry name" value="MYCBPAP"/>
</dbReference>
<dbReference type="PANTHER" id="PTHR48421:SF1">
    <property type="entry name" value="MYCBP-ASSOCIATED PROTEIN"/>
    <property type="match status" value="1"/>
</dbReference>
<dbReference type="OrthoDB" id="10263316at2759"/>
<evidence type="ECO:0000256" key="1">
    <source>
        <dbReference type="SAM" id="MobiDB-lite"/>
    </source>
</evidence>
<organism evidence="2 3">
    <name type="scientific">Exaiptasia diaphana</name>
    <name type="common">Tropical sea anemone</name>
    <name type="synonym">Aiptasia pulchella</name>
    <dbReference type="NCBI Taxonomy" id="2652724"/>
    <lineage>
        <taxon>Eukaryota</taxon>
        <taxon>Metazoa</taxon>
        <taxon>Cnidaria</taxon>
        <taxon>Anthozoa</taxon>
        <taxon>Hexacorallia</taxon>
        <taxon>Actiniaria</taxon>
        <taxon>Aiptasiidae</taxon>
        <taxon>Exaiptasia</taxon>
    </lineage>
</organism>